<sequence length="200" mass="22458">MPTQMYKCSVCLIEFPTAQAYGGHMSSHSKARKAQFGVDENWVRPKRARPIHQSPIDPDDQQQSSFATDDNNYLEEFDVPQEVKKEDAFDEEEDEELRYLINDVANAEPLRRDLEAPKTFKYFGAASAGGVPERAGIRRAHELAQQDATAEKSGADQGAVQKGQWIDENEIIGKQVGGDEEKKKKKKVESNSKGKELSKE</sequence>
<organism evidence="4">
    <name type="scientific">Ananas comosus var. bracteatus</name>
    <name type="common">red pineapple</name>
    <dbReference type="NCBI Taxonomy" id="296719"/>
    <lineage>
        <taxon>Eukaryota</taxon>
        <taxon>Viridiplantae</taxon>
        <taxon>Streptophyta</taxon>
        <taxon>Embryophyta</taxon>
        <taxon>Tracheophyta</taxon>
        <taxon>Spermatophyta</taxon>
        <taxon>Magnoliopsida</taxon>
        <taxon>Liliopsida</taxon>
        <taxon>Poales</taxon>
        <taxon>Bromeliaceae</taxon>
        <taxon>Bromelioideae</taxon>
        <taxon>Ananas</taxon>
    </lineage>
</organism>
<evidence type="ECO:0000259" key="3">
    <source>
        <dbReference type="PROSITE" id="PS50157"/>
    </source>
</evidence>
<dbReference type="GO" id="GO:0008270">
    <property type="term" value="F:zinc ion binding"/>
    <property type="evidence" value="ECO:0007669"/>
    <property type="project" value="UniProtKB-KW"/>
</dbReference>
<evidence type="ECO:0000256" key="1">
    <source>
        <dbReference type="PROSITE-ProRule" id="PRU00042"/>
    </source>
</evidence>
<dbReference type="Pfam" id="PF13912">
    <property type="entry name" value="zf-C2H2_6"/>
    <property type="match status" value="1"/>
</dbReference>
<keyword evidence="1" id="KW-0479">Metal-binding</keyword>
<dbReference type="PROSITE" id="PS00028">
    <property type="entry name" value="ZINC_FINGER_C2H2_1"/>
    <property type="match status" value="1"/>
</dbReference>
<protein>
    <recommendedName>
        <fullName evidence="3">C2H2-type domain-containing protein</fullName>
    </recommendedName>
</protein>
<dbReference type="PROSITE" id="PS50157">
    <property type="entry name" value="ZINC_FINGER_C2H2_2"/>
    <property type="match status" value="1"/>
</dbReference>
<dbReference type="AlphaFoldDB" id="A0A6V7PKG7"/>
<reference evidence="4" key="1">
    <citation type="submission" date="2020-07" db="EMBL/GenBank/DDBJ databases">
        <authorList>
            <person name="Lin J."/>
        </authorList>
    </citation>
    <scope>NUCLEOTIDE SEQUENCE</scope>
</reference>
<proteinExistence type="predicted"/>
<feature type="compositionally biased region" description="Basic and acidic residues" evidence="2">
    <location>
        <begin position="177"/>
        <end position="200"/>
    </location>
</feature>
<feature type="region of interest" description="Disordered" evidence="2">
    <location>
        <begin position="144"/>
        <end position="200"/>
    </location>
</feature>
<accession>A0A6V7PKG7</accession>
<feature type="compositionally biased region" description="Basic and acidic residues" evidence="2">
    <location>
        <begin position="144"/>
        <end position="154"/>
    </location>
</feature>
<feature type="domain" description="C2H2-type" evidence="3">
    <location>
        <begin position="6"/>
        <end position="33"/>
    </location>
</feature>
<keyword evidence="1" id="KW-0863">Zinc-finger</keyword>
<evidence type="ECO:0000313" key="4">
    <source>
        <dbReference type="EMBL" id="CAD1831314.1"/>
    </source>
</evidence>
<evidence type="ECO:0000256" key="2">
    <source>
        <dbReference type="SAM" id="MobiDB-lite"/>
    </source>
</evidence>
<keyword evidence="1" id="KW-0862">Zinc</keyword>
<gene>
    <name evidence="4" type="ORF">CB5_LOCUS14525</name>
</gene>
<dbReference type="InterPro" id="IPR013087">
    <property type="entry name" value="Znf_C2H2_type"/>
</dbReference>
<name>A0A6V7PKG7_ANACO</name>
<dbReference type="EMBL" id="LR862149">
    <property type="protein sequence ID" value="CAD1831314.1"/>
    <property type="molecule type" value="Genomic_DNA"/>
</dbReference>